<protein>
    <submittedName>
        <fullName evidence="1">Uncharacterized protein</fullName>
    </submittedName>
</protein>
<sequence>MILNVHIAIEILLLRIINSRNSNCFNVLIVSPAF</sequence>
<organism evidence="1">
    <name type="scientific">virus sp. ctmTa7</name>
    <dbReference type="NCBI Taxonomy" id="2828255"/>
    <lineage>
        <taxon>Viruses</taxon>
    </lineage>
</organism>
<accession>A0A8S5RBN0</accession>
<proteinExistence type="predicted"/>
<dbReference type="EMBL" id="BK059091">
    <property type="protein sequence ID" value="DAE28830.1"/>
    <property type="molecule type" value="Genomic_DNA"/>
</dbReference>
<reference evidence="1" key="1">
    <citation type="journal article" date="2021" name="Proc. Natl. Acad. Sci. U.S.A.">
        <title>A Catalog of Tens of Thousands of Viruses from Human Metagenomes Reveals Hidden Associations with Chronic Diseases.</title>
        <authorList>
            <person name="Tisza M.J."/>
            <person name="Buck C.B."/>
        </authorList>
    </citation>
    <scope>NUCLEOTIDE SEQUENCE</scope>
    <source>
        <strain evidence="1">CtmTa7</strain>
    </source>
</reference>
<evidence type="ECO:0000313" key="1">
    <source>
        <dbReference type="EMBL" id="DAE28830.1"/>
    </source>
</evidence>
<name>A0A8S5RBN0_9VIRU</name>